<dbReference type="GeneID" id="93885642"/>
<dbReference type="EMBL" id="CP023407">
    <property type="protein sequence ID" value="AYL37949.1"/>
    <property type="molecule type" value="Genomic_DNA"/>
</dbReference>
<dbReference type="RefSeq" id="WP_121547343.1">
    <property type="nucleotide sequence ID" value="NZ_CP023407.1"/>
</dbReference>
<keyword evidence="4" id="KW-1185">Reference proteome</keyword>
<proteinExistence type="predicted"/>
<evidence type="ECO:0000256" key="1">
    <source>
        <dbReference type="SAM" id="MobiDB-lite"/>
    </source>
</evidence>
<evidence type="ECO:0000313" key="4">
    <source>
        <dbReference type="Proteomes" id="UP000282170"/>
    </source>
</evidence>
<keyword evidence="2" id="KW-1133">Transmembrane helix</keyword>
<feature type="transmembrane region" description="Helical" evidence="2">
    <location>
        <begin position="38"/>
        <end position="58"/>
    </location>
</feature>
<evidence type="ECO:0000313" key="3">
    <source>
        <dbReference type="EMBL" id="AYL37949.1"/>
    </source>
</evidence>
<organism evidence="3 4">
    <name type="scientific">Streptomyces fungicidicus</name>
    <dbReference type="NCBI Taxonomy" id="68203"/>
    <lineage>
        <taxon>Bacteria</taxon>
        <taxon>Bacillati</taxon>
        <taxon>Actinomycetota</taxon>
        <taxon>Actinomycetes</taxon>
        <taxon>Kitasatosporales</taxon>
        <taxon>Streptomycetaceae</taxon>
        <taxon>Streptomyces</taxon>
    </lineage>
</organism>
<evidence type="ECO:0000256" key="2">
    <source>
        <dbReference type="SAM" id="Phobius"/>
    </source>
</evidence>
<protein>
    <submittedName>
        <fullName evidence="3">Uncharacterized protein</fullName>
    </submittedName>
</protein>
<dbReference type="Proteomes" id="UP000282170">
    <property type="component" value="Chromosome"/>
</dbReference>
<dbReference type="KEGG" id="sfug:CNQ36_22625"/>
<reference evidence="3 4" key="1">
    <citation type="submission" date="2017-09" db="EMBL/GenBank/DDBJ databases">
        <authorList>
            <person name="Zhang H."/>
            <person name="Hu S."/>
            <person name="Xu J."/>
            <person name="He Z."/>
        </authorList>
    </citation>
    <scope>NUCLEOTIDE SEQUENCE [LARGE SCALE GENOMIC DNA]</scope>
    <source>
        <strain evidence="3 4">TXX3120</strain>
    </source>
</reference>
<keyword evidence="2" id="KW-0812">Transmembrane</keyword>
<keyword evidence="2" id="KW-0472">Membrane</keyword>
<gene>
    <name evidence="3" type="ORF">CNQ36_22625</name>
</gene>
<feature type="compositionally biased region" description="Basic and acidic residues" evidence="1">
    <location>
        <begin position="8"/>
        <end position="25"/>
    </location>
</feature>
<feature type="region of interest" description="Disordered" evidence="1">
    <location>
        <begin position="1"/>
        <end position="34"/>
    </location>
</feature>
<name>A0A494V4D2_9ACTN</name>
<sequence>MADGDDDFYSRDRPENPYLEEDRPRGGGPDDPGGRGNWPVWAIILAVILLFVIITVLLG</sequence>
<accession>A0A494V4D2</accession>
<dbReference type="AlphaFoldDB" id="A0A494V4D2"/>